<dbReference type="GO" id="GO:0003677">
    <property type="term" value="F:DNA binding"/>
    <property type="evidence" value="ECO:0007669"/>
    <property type="project" value="UniProtKB-KW"/>
</dbReference>
<evidence type="ECO:0000256" key="1">
    <source>
        <dbReference type="ARBA" id="ARBA00023015"/>
    </source>
</evidence>
<dbReference type="PROSITE" id="PS50995">
    <property type="entry name" value="HTH_MARR_2"/>
    <property type="match status" value="1"/>
</dbReference>
<gene>
    <name evidence="5" type="ORF">E7Z75_00320</name>
</gene>
<protein>
    <submittedName>
        <fullName evidence="5">MarR family transcriptional regulator</fullName>
    </submittedName>
</protein>
<feature type="domain" description="HTH marR-type" evidence="4">
    <location>
        <begin position="14"/>
        <end position="146"/>
    </location>
</feature>
<accession>A0A8T3VKC3</accession>
<evidence type="ECO:0000256" key="2">
    <source>
        <dbReference type="ARBA" id="ARBA00023125"/>
    </source>
</evidence>
<dbReference type="Proteomes" id="UP000732619">
    <property type="component" value="Unassembled WGS sequence"/>
</dbReference>
<keyword evidence="3" id="KW-0804">Transcription</keyword>
<reference evidence="5" key="1">
    <citation type="submission" date="2019-04" db="EMBL/GenBank/DDBJ databases">
        <title>Evolution of Biomass-Degrading Anaerobic Consortia Revealed by Metagenomics.</title>
        <authorList>
            <person name="Peng X."/>
        </authorList>
    </citation>
    <scope>NUCLEOTIDE SEQUENCE</scope>
    <source>
        <strain evidence="5">SIG14</strain>
    </source>
</reference>
<dbReference type="PANTHER" id="PTHR42756">
    <property type="entry name" value="TRANSCRIPTIONAL REGULATOR, MARR"/>
    <property type="match status" value="1"/>
</dbReference>
<dbReference type="EMBL" id="SUTG01000001">
    <property type="protein sequence ID" value="MBE6511583.1"/>
    <property type="molecule type" value="Genomic_DNA"/>
</dbReference>
<dbReference type="SMART" id="SM00347">
    <property type="entry name" value="HTH_MARR"/>
    <property type="match status" value="1"/>
</dbReference>
<dbReference type="GO" id="GO:0003700">
    <property type="term" value="F:DNA-binding transcription factor activity"/>
    <property type="evidence" value="ECO:0007669"/>
    <property type="project" value="InterPro"/>
</dbReference>
<dbReference type="PANTHER" id="PTHR42756:SF1">
    <property type="entry name" value="TRANSCRIPTIONAL REPRESSOR OF EMRAB OPERON"/>
    <property type="match status" value="1"/>
</dbReference>
<dbReference type="Gene3D" id="1.10.10.10">
    <property type="entry name" value="Winged helix-like DNA-binding domain superfamily/Winged helix DNA-binding domain"/>
    <property type="match status" value="1"/>
</dbReference>
<dbReference type="InterPro" id="IPR000835">
    <property type="entry name" value="HTH_MarR-typ"/>
</dbReference>
<comment type="caution">
    <text evidence="5">The sequence shown here is derived from an EMBL/GenBank/DDBJ whole genome shotgun (WGS) entry which is preliminary data.</text>
</comment>
<sequence>MELPNQFINEEPENIRIYHFVEELVGSFRNYIDEEFVDDDISMVELPFLLRIRFSTEGTQKELVNLFKVSDGYTAKLLRRFEVAGLINRIEDPSNRRRKLVKLTDQGVKRTDKILKYIDYWEDTVMDGIDEDERKVLKKSLLKLVLNIGNL</sequence>
<dbReference type="InterPro" id="IPR036390">
    <property type="entry name" value="WH_DNA-bd_sf"/>
</dbReference>
<evidence type="ECO:0000313" key="5">
    <source>
        <dbReference type="EMBL" id="MBE6511583.1"/>
    </source>
</evidence>
<organism evidence="5 6">
    <name type="scientific">Methanobrevibacter olleyae</name>
    <dbReference type="NCBI Taxonomy" id="294671"/>
    <lineage>
        <taxon>Archaea</taxon>
        <taxon>Methanobacteriati</taxon>
        <taxon>Methanobacteriota</taxon>
        <taxon>Methanomada group</taxon>
        <taxon>Methanobacteria</taxon>
        <taxon>Methanobacteriales</taxon>
        <taxon>Methanobacteriaceae</taxon>
        <taxon>Methanobrevibacter</taxon>
    </lineage>
</organism>
<name>A0A8T3VKC3_METOL</name>
<dbReference type="Pfam" id="PF01047">
    <property type="entry name" value="MarR"/>
    <property type="match status" value="1"/>
</dbReference>
<keyword evidence="1" id="KW-0805">Transcription regulation</keyword>
<evidence type="ECO:0000256" key="3">
    <source>
        <dbReference type="ARBA" id="ARBA00023163"/>
    </source>
</evidence>
<proteinExistence type="predicted"/>
<keyword evidence="2" id="KW-0238">DNA-binding</keyword>
<dbReference type="AlphaFoldDB" id="A0A8T3VKC3"/>
<evidence type="ECO:0000259" key="4">
    <source>
        <dbReference type="PROSITE" id="PS50995"/>
    </source>
</evidence>
<dbReference type="SUPFAM" id="SSF46785">
    <property type="entry name" value="Winged helix' DNA-binding domain"/>
    <property type="match status" value="1"/>
</dbReference>
<dbReference type="InterPro" id="IPR036388">
    <property type="entry name" value="WH-like_DNA-bd_sf"/>
</dbReference>
<evidence type="ECO:0000313" key="6">
    <source>
        <dbReference type="Proteomes" id="UP000732619"/>
    </source>
</evidence>
<dbReference type="PRINTS" id="PR00598">
    <property type="entry name" value="HTHMARR"/>
</dbReference>